<sequence>MKVIIDSVEKLNCVARYIHDAMFEIDKVIFKEQNKFFGLEVIRVLYEEAVVRKKTFLYKIMSAPKLRSSLSFKCVNKMKLNSTEPTDFINKIKYDSRNQQIKFSCVKGTKICLDVERMEGKFDDIEKISEGRHKFTVLFWGLEIENW</sequence>
<protein>
    <submittedName>
        <fullName evidence="1">DUF2948 family protein</fullName>
    </submittedName>
</protein>
<gene>
    <name evidence="1" type="ORF">ENI34_02895</name>
</gene>
<dbReference type="Pfam" id="PF11164">
    <property type="entry name" value="DUF2948"/>
    <property type="match status" value="1"/>
</dbReference>
<dbReference type="InterPro" id="IPR021335">
    <property type="entry name" value="DUF2948"/>
</dbReference>
<proteinExistence type="predicted"/>
<organism evidence="1 2">
    <name type="scientific">candidate division WOR-3 bacterium</name>
    <dbReference type="NCBI Taxonomy" id="2052148"/>
    <lineage>
        <taxon>Bacteria</taxon>
        <taxon>Bacteria division WOR-3</taxon>
    </lineage>
</organism>
<dbReference type="Proteomes" id="UP000885826">
    <property type="component" value="Unassembled WGS sequence"/>
</dbReference>
<reference evidence="1" key="1">
    <citation type="journal article" date="2020" name="mSystems">
        <title>Genome- and Community-Level Interaction Insights into Carbon Utilization and Element Cycling Functions of Hydrothermarchaeota in Hydrothermal Sediment.</title>
        <authorList>
            <person name="Zhou Z."/>
            <person name="Liu Y."/>
            <person name="Xu W."/>
            <person name="Pan J."/>
            <person name="Luo Z.H."/>
            <person name="Li M."/>
        </authorList>
    </citation>
    <scope>NUCLEOTIDE SEQUENCE</scope>
    <source>
        <strain evidence="1">HyVt-388</strain>
    </source>
</reference>
<comment type="caution">
    <text evidence="1">The sequence shown here is derived from an EMBL/GenBank/DDBJ whole genome shotgun (WGS) entry which is preliminary data.</text>
</comment>
<dbReference type="AlphaFoldDB" id="A0A9C9JZG2"/>
<name>A0A9C9JZG2_UNCW3</name>
<evidence type="ECO:0000313" key="2">
    <source>
        <dbReference type="Proteomes" id="UP000885826"/>
    </source>
</evidence>
<evidence type="ECO:0000313" key="1">
    <source>
        <dbReference type="EMBL" id="HEC78072.1"/>
    </source>
</evidence>
<dbReference type="EMBL" id="DRIG01000031">
    <property type="protein sequence ID" value="HEC78072.1"/>
    <property type="molecule type" value="Genomic_DNA"/>
</dbReference>
<accession>A0A9C9JZG2</accession>